<dbReference type="PROSITE" id="PS51891">
    <property type="entry name" value="CENP_V_GFA"/>
    <property type="match status" value="1"/>
</dbReference>
<dbReference type="SUPFAM" id="SSF51316">
    <property type="entry name" value="Mss4-like"/>
    <property type="match status" value="1"/>
</dbReference>
<dbReference type="GeneID" id="84789559"/>
<dbReference type="GO" id="GO:0046872">
    <property type="term" value="F:metal ion binding"/>
    <property type="evidence" value="ECO:0007669"/>
    <property type="project" value="UniProtKB-KW"/>
</dbReference>
<comment type="similarity">
    <text evidence="1">Belongs to the Gfa family.</text>
</comment>
<dbReference type="Proteomes" id="UP000190837">
    <property type="component" value="Unassembled WGS sequence"/>
</dbReference>
<name>A0A1C3H2X2_9GAMM</name>
<dbReference type="Gene3D" id="2.170.150.70">
    <property type="match status" value="1"/>
</dbReference>
<evidence type="ECO:0000313" key="5">
    <source>
        <dbReference type="EMBL" id="SAM59623.1"/>
    </source>
</evidence>
<evidence type="ECO:0000259" key="4">
    <source>
        <dbReference type="PROSITE" id="PS51891"/>
    </source>
</evidence>
<evidence type="ECO:0000256" key="2">
    <source>
        <dbReference type="ARBA" id="ARBA00022723"/>
    </source>
</evidence>
<evidence type="ECO:0000313" key="6">
    <source>
        <dbReference type="Proteomes" id="UP000190837"/>
    </source>
</evidence>
<dbReference type="InterPro" id="IPR006913">
    <property type="entry name" value="CENP-V/GFA"/>
</dbReference>
<gene>
    <name evidence="5" type="ORF">CHUV0807_0586</name>
</gene>
<dbReference type="PANTHER" id="PTHR28620:SF1">
    <property type="entry name" value="CENP-V_GFA DOMAIN-CONTAINING PROTEIN"/>
    <property type="match status" value="1"/>
</dbReference>
<dbReference type="RefSeq" id="WP_040354527.1">
    <property type="nucleotide sequence ID" value="NZ_CAUPBE010000028.1"/>
</dbReference>
<protein>
    <submittedName>
        <fullName evidence="5">Gfa-like protein</fullName>
    </submittedName>
</protein>
<evidence type="ECO:0000256" key="3">
    <source>
        <dbReference type="ARBA" id="ARBA00022833"/>
    </source>
</evidence>
<sequence>MEKTYHGSCHCQRVRYQADIDLSKGSIRCNCRYCMKTRNWNSRIQPDKFRLLAGEASCSDYQQRPDGVHNIFCKHCGTHLYYYGDIAEMGGAFLAVRLNTLDDASTDELMSGTITCCDGLHNNWWQAPADIRAL</sequence>
<keyword evidence="3" id="KW-0862">Zinc</keyword>
<reference evidence="6" key="1">
    <citation type="submission" date="2016-04" db="EMBL/GenBank/DDBJ databases">
        <authorList>
            <person name="Tagini F."/>
        </authorList>
    </citation>
    <scope>NUCLEOTIDE SEQUENCE [LARGE SCALE GENOMIC DNA]</scope>
    <source>
        <strain evidence="6">CHUV0807</strain>
    </source>
</reference>
<dbReference type="GO" id="GO:0016846">
    <property type="term" value="F:carbon-sulfur lyase activity"/>
    <property type="evidence" value="ECO:0007669"/>
    <property type="project" value="InterPro"/>
</dbReference>
<feature type="domain" description="CENP-V/GFA" evidence="4">
    <location>
        <begin position="5"/>
        <end position="126"/>
    </location>
</feature>
<evidence type="ECO:0000256" key="1">
    <source>
        <dbReference type="ARBA" id="ARBA00005495"/>
    </source>
</evidence>
<dbReference type="EMBL" id="FKLO01000024">
    <property type="protein sequence ID" value="SAM59623.1"/>
    <property type="molecule type" value="Genomic_DNA"/>
</dbReference>
<accession>A0A1C3H2X2</accession>
<proteinExistence type="inferred from homology"/>
<dbReference type="AlphaFoldDB" id="A0A1C3H2X2"/>
<keyword evidence="2" id="KW-0479">Metal-binding</keyword>
<organism evidence="5 6">
    <name type="scientific">Cardiobacterium hominis</name>
    <dbReference type="NCBI Taxonomy" id="2718"/>
    <lineage>
        <taxon>Bacteria</taxon>
        <taxon>Pseudomonadati</taxon>
        <taxon>Pseudomonadota</taxon>
        <taxon>Gammaproteobacteria</taxon>
        <taxon>Cardiobacteriales</taxon>
        <taxon>Cardiobacteriaceae</taxon>
        <taxon>Cardiobacterium</taxon>
    </lineage>
</organism>
<dbReference type="PANTHER" id="PTHR28620">
    <property type="entry name" value="CENTROMERE PROTEIN V"/>
    <property type="match status" value="1"/>
</dbReference>
<dbReference type="InterPro" id="IPR052355">
    <property type="entry name" value="CENP-V-like"/>
</dbReference>
<dbReference type="Pfam" id="PF04828">
    <property type="entry name" value="GFA"/>
    <property type="match status" value="1"/>
</dbReference>
<dbReference type="InterPro" id="IPR011057">
    <property type="entry name" value="Mss4-like_sf"/>
</dbReference>